<keyword evidence="7" id="KW-0446">Lipid-binding</keyword>
<sequence length="180" mass="19700">MSLTTIAILLSLYFVGTSFAAKCPTIVTQANVDVEQYTGLWYEIFRKDNQFQSGGQCTNATYTLKPDGTVGVLNQAINSMGVYEKIEGYAVVKDPAVPGALEVNFGPNQKGSYNIMSTDYKEYSVVYSCIDIPNTNINIEFAWILSRRKTLPLATINKCNEILARLGVSSLGLSATPQNC</sequence>
<dbReference type="PANTHER" id="PTHR10612:SF58">
    <property type="entry name" value="APOLIPOPROTEIN D"/>
    <property type="match status" value="1"/>
</dbReference>
<evidence type="ECO:0000256" key="11">
    <source>
        <dbReference type="PIRSR" id="PIRSR036893-51"/>
    </source>
</evidence>
<dbReference type="SUPFAM" id="SSF50814">
    <property type="entry name" value="Lipocalins"/>
    <property type="match status" value="1"/>
</dbReference>
<name>A0A814HTW9_9BILA</name>
<organism evidence="13 18">
    <name type="scientific">Rotaria magnacalcarata</name>
    <dbReference type="NCBI Taxonomy" id="392030"/>
    <lineage>
        <taxon>Eukaryota</taxon>
        <taxon>Metazoa</taxon>
        <taxon>Spiralia</taxon>
        <taxon>Gnathifera</taxon>
        <taxon>Rotifera</taxon>
        <taxon>Eurotatoria</taxon>
        <taxon>Bdelloidea</taxon>
        <taxon>Philodinida</taxon>
        <taxon>Philodinidae</taxon>
        <taxon>Rotaria</taxon>
    </lineage>
</organism>
<comment type="similarity">
    <text evidence="2 10">Belongs to the calycin superfamily. Lipocalin family.</text>
</comment>
<dbReference type="Proteomes" id="UP000681720">
    <property type="component" value="Unassembled WGS sequence"/>
</dbReference>
<dbReference type="InterPro" id="IPR022271">
    <property type="entry name" value="Lipocalin_ApoD"/>
</dbReference>
<evidence type="ECO:0000256" key="4">
    <source>
        <dbReference type="ARBA" id="ARBA00022448"/>
    </source>
</evidence>
<dbReference type="FunFam" id="2.40.128.20:FF:000003">
    <property type="entry name" value="Apolipoprotein D"/>
    <property type="match status" value="1"/>
</dbReference>
<dbReference type="Proteomes" id="UP000663824">
    <property type="component" value="Unassembled WGS sequence"/>
</dbReference>
<evidence type="ECO:0000256" key="1">
    <source>
        <dbReference type="ARBA" id="ARBA00004613"/>
    </source>
</evidence>
<dbReference type="EMBL" id="CAJOBJ010003602">
    <property type="protein sequence ID" value="CAF3971268.1"/>
    <property type="molecule type" value="Genomic_DNA"/>
</dbReference>
<dbReference type="Pfam" id="PF08212">
    <property type="entry name" value="Lipocalin_2"/>
    <property type="match status" value="1"/>
</dbReference>
<dbReference type="InterPro" id="IPR022272">
    <property type="entry name" value="Lipocalin_CS"/>
</dbReference>
<dbReference type="GO" id="GO:0005737">
    <property type="term" value="C:cytoplasm"/>
    <property type="evidence" value="ECO:0007669"/>
    <property type="project" value="TreeGrafter"/>
</dbReference>
<dbReference type="Proteomes" id="UP000663855">
    <property type="component" value="Unassembled WGS sequence"/>
</dbReference>
<evidence type="ECO:0000256" key="2">
    <source>
        <dbReference type="ARBA" id="ARBA00006889"/>
    </source>
</evidence>
<dbReference type="OrthoDB" id="565904at2759"/>
<dbReference type="Proteomes" id="UP000663834">
    <property type="component" value="Unassembled WGS sequence"/>
</dbReference>
<evidence type="ECO:0000256" key="5">
    <source>
        <dbReference type="ARBA" id="ARBA00022525"/>
    </source>
</evidence>
<dbReference type="EMBL" id="CAJNOV010000252">
    <property type="protein sequence ID" value="CAF1014618.1"/>
    <property type="molecule type" value="Genomic_DNA"/>
</dbReference>
<evidence type="ECO:0000256" key="8">
    <source>
        <dbReference type="ARBA" id="ARBA00023157"/>
    </source>
</evidence>
<dbReference type="GO" id="GO:0031409">
    <property type="term" value="F:pigment binding"/>
    <property type="evidence" value="ECO:0007669"/>
    <property type="project" value="InterPro"/>
</dbReference>
<dbReference type="PANTHER" id="PTHR10612">
    <property type="entry name" value="APOLIPOPROTEIN D"/>
    <property type="match status" value="1"/>
</dbReference>
<dbReference type="AlphaFoldDB" id="A0A814HTW9"/>
<dbReference type="GO" id="GO:0005576">
    <property type="term" value="C:extracellular region"/>
    <property type="evidence" value="ECO:0007669"/>
    <property type="project" value="UniProtKB-SubCell"/>
</dbReference>
<dbReference type="InterPro" id="IPR003057">
    <property type="entry name" value="Invtbrt_color"/>
</dbReference>
<evidence type="ECO:0000313" key="15">
    <source>
        <dbReference type="EMBL" id="CAF2086887.1"/>
    </source>
</evidence>
<evidence type="ECO:0000313" key="14">
    <source>
        <dbReference type="EMBL" id="CAF1569948.1"/>
    </source>
</evidence>
<feature type="chain" id="PRO_5035980536" description="Apolipoprotein D" evidence="10">
    <location>
        <begin position="21"/>
        <end position="180"/>
    </location>
</feature>
<comment type="subcellular location">
    <subcellularLocation>
        <location evidence="1">Secreted</location>
    </subcellularLocation>
</comment>
<dbReference type="GO" id="GO:0006629">
    <property type="term" value="P:lipid metabolic process"/>
    <property type="evidence" value="ECO:0007669"/>
    <property type="project" value="TreeGrafter"/>
</dbReference>
<dbReference type="PROSITE" id="PS00213">
    <property type="entry name" value="LIPOCALIN"/>
    <property type="match status" value="1"/>
</dbReference>
<feature type="signal peptide" evidence="10">
    <location>
        <begin position="1"/>
        <end position="20"/>
    </location>
</feature>
<evidence type="ECO:0000313" key="13">
    <source>
        <dbReference type="EMBL" id="CAF1014618.1"/>
    </source>
</evidence>
<dbReference type="InterPro" id="IPR012674">
    <property type="entry name" value="Calycin"/>
</dbReference>
<dbReference type="EMBL" id="CAJNOW010009780">
    <property type="protein sequence ID" value="CAF1569948.1"/>
    <property type="molecule type" value="Genomic_DNA"/>
</dbReference>
<dbReference type="Gene3D" id="2.40.128.20">
    <property type="match status" value="1"/>
</dbReference>
<evidence type="ECO:0000256" key="10">
    <source>
        <dbReference type="PIRNR" id="PIRNR036893"/>
    </source>
</evidence>
<gene>
    <name evidence="16" type="ORF">BYL167_LOCUS9084</name>
    <name evidence="13" type="ORF">CJN711_LOCUS3003</name>
    <name evidence="17" type="ORF">GIL414_LOCUS10164</name>
    <name evidence="14" type="ORF">KQP761_LOCUS19080</name>
    <name evidence="15" type="ORF">MBJ925_LOCUS19642</name>
</gene>
<keyword evidence="5" id="KW-0964">Secreted</keyword>
<evidence type="ECO:0000256" key="6">
    <source>
        <dbReference type="ARBA" id="ARBA00022729"/>
    </source>
</evidence>
<dbReference type="Proteomes" id="UP000681967">
    <property type="component" value="Unassembled WGS sequence"/>
</dbReference>
<keyword evidence="6 10" id="KW-0732">Signal</keyword>
<keyword evidence="9" id="KW-0325">Glycoprotein</keyword>
<protein>
    <recommendedName>
        <fullName evidence="3">Apolipoprotein D</fullName>
    </recommendedName>
</protein>
<evidence type="ECO:0000256" key="3">
    <source>
        <dbReference type="ARBA" id="ARBA00019890"/>
    </source>
</evidence>
<dbReference type="GO" id="GO:0008289">
    <property type="term" value="F:lipid binding"/>
    <property type="evidence" value="ECO:0007669"/>
    <property type="project" value="UniProtKB-KW"/>
</dbReference>
<reference evidence="13" key="1">
    <citation type="submission" date="2021-02" db="EMBL/GenBank/DDBJ databases">
        <authorList>
            <person name="Nowell W R."/>
        </authorList>
    </citation>
    <scope>NUCLEOTIDE SEQUENCE</scope>
</reference>
<accession>A0A814HTW9</accession>
<dbReference type="EMBL" id="CAJOBH010002568">
    <property type="protein sequence ID" value="CAF3912992.1"/>
    <property type="molecule type" value="Genomic_DNA"/>
</dbReference>
<evidence type="ECO:0000313" key="18">
    <source>
        <dbReference type="Proteomes" id="UP000663855"/>
    </source>
</evidence>
<dbReference type="PIRSF" id="PIRSF036893">
    <property type="entry name" value="Lipocalin_ApoD"/>
    <property type="match status" value="1"/>
</dbReference>
<evidence type="ECO:0000256" key="7">
    <source>
        <dbReference type="ARBA" id="ARBA00023121"/>
    </source>
</evidence>
<feature type="binding site" evidence="11">
    <location>
        <position position="109"/>
    </location>
    <ligand>
        <name>substrate</name>
    </ligand>
</feature>
<keyword evidence="4" id="KW-0813">Transport</keyword>
<dbReference type="EMBL" id="CAJNRE010009952">
    <property type="protein sequence ID" value="CAF2086887.1"/>
    <property type="molecule type" value="Genomic_DNA"/>
</dbReference>
<dbReference type="GO" id="GO:0000302">
    <property type="term" value="P:response to reactive oxygen species"/>
    <property type="evidence" value="ECO:0007669"/>
    <property type="project" value="TreeGrafter"/>
</dbReference>
<comment type="caution">
    <text evidence="13">The sequence shown here is derived from an EMBL/GenBank/DDBJ whole genome shotgun (WGS) entry which is preliminary data.</text>
</comment>
<feature type="domain" description="Lipocalin/cytosolic fatty-acid binding" evidence="12">
    <location>
        <begin position="32"/>
        <end position="177"/>
    </location>
</feature>
<evidence type="ECO:0000259" key="12">
    <source>
        <dbReference type="Pfam" id="PF08212"/>
    </source>
</evidence>
<evidence type="ECO:0000256" key="9">
    <source>
        <dbReference type="ARBA" id="ARBA00023180"/>
    </source>
</evidence>
<dbReference type="InterPro" id="IPR000566">
    <property type="entry name" value="Lipocln_cytosolic_FA-bd_dom"/>
</dbReference>
<evidence type="ECO:0000313" key="17">
    <source>
        <dbReference type="EMBL" id="CAF3971268.1"/>
    </source>
</evidence>
<proteinExistence type="inferred from homology"/>
<dbReference type="PRINTS" id="PR01273">
    <property type="entry name" value="INVTBRTCOLOR"/>
</dbReference>
<keyword evidence="8" id="KW-1015">Disulfide bond</keyword>
<evidence type="ECO:0000313" key="16">
    <source>
        <dbReference type="EMBL" id="CAF3912992.1"/>
    </source>
</evidence>